<dbReference type="InterPro" id="IPR007995">
    <property type="entry name" value="DUF742"/>
</dbReference>
<protein>
    <submittedName>
        <fullName evidence="2">Uncharacterized protein DUF742</fullName>
    </submittedName>
</protein>
<evidence type="ECO:0000313" key="2">
    <source>
        <dbReference type="EMBL" id="TQM45429.1"/>
    </source>
</evidence>
<proteinExistence type="predicted"/>
<feature type="compositionally biased region" description="Pro residues" evidence="1">
    <location>
        <begin position="69"/>
        <end position="84"/>
    </location>
</feature>
<keyword evidence="3" id="KW-1185">Reference proteome</keyword>
<evidence type="ECO:0000256" key="1">
    <source>
        <dbReference type="SAM" id="MobiDB-lite"/>
    </source>
</evidence>
<dbReference type="PANTHER" id="PTHR36221">
    <property type="entry name" value="DUF742 DOMAIN-CONTAINING PROTEIN"/>
    <property type="match status" value="1"/>
</dbReference>
<comment type="caution">
    <text evidence="2">The sequence shown here is derived from an EMBL/GenBank/DDBJ whole genome shotgun (WGS) entry which is preliminary data.</text>
</comment>
<dbReference type="AlphaFoldDB" id="A0A543GH82"/>
<feature type="region of interest" description="Disordered" evidence="1">
    <location>
        <begin position="1"/>
        <end position="90"/>
    </location>
</feature>
<feature type="compositionally biased region" description="Polar residues" evidence="1">
    <location>
        <begin position="1"/>
        <end position="10"/>
    </location>
</feature>
<feature type="compositionally biased region" description="Low complexity" evidence="1">
    <location>
        <begin position="20"/>
        <end position="35"/>
    </location>
</feature>
<name>A0A543GH82_9PSEU</name>
<dbReference type="Pfam" id="PF05331">
    <property type="entry name" value="DUF742"/>
    <property type="match status" value="1"/>
</dbReference>
<organism evidence="2 3">
    <name type="scientific">Pseudonocardia cypriaca</name>
    <dbReference type="NCBI Taxonomy" id="882449"/>
    <lineage>
        <taxon>Bacteria</taxon>
        <taxon>Bacillati</taxon>
        <taxon>Actinomycetota</taxon>
        <taxon>Actinomycetes</taxon>
        <taxon>Pseudonocardiales</taxon>
        <taxon>Pseudonocardiaceae</taxon>
        <taxon>Pseudonocardia</taxon>
    </lineage>
</organism>
<dbReference type="Proteomes" id="UP000319818">
    <property type="component" value="Unassembled WGS sequence"/>
</dbReference>
<gene>
    <name evidence="2" type="ORF">FB388_2829</name>
</gene>
<sequence>MIPVVQQSPLPRSGARQHGAPAEVPVEQAPEAVVPDGSAIGLTGARFGGARKEPTPPPAPAEPAAPEIPEAPAPPPEEPPPPPPDAEEPVAAGPAIVRPYVYTRGRTRSTFELSIETLVSAVPQAKPTGLTGEHHMALGLCQEPRSVAELAARVGVPLGVARVLVGDLAAAGAVAVHRADGPDLDLMQRVLTGLKRL</sequence>
<reference evidence="2 3" key="1">
    <citation type="submission" date="2019-06" db="EMBL/GenBank/DDBJ databases">
        <title>Sequencing the genomes of 1000 actinobacteria strains.</title>
        <authorList>
            <person name="Klenk H.-P."/>
        </authorList>
    </citation>
    <scope>NUCLEOTIDE SEQUENCE [LARGE SCALE GENOMIC DNA]</scope>
    <source>
        <strain evidence="2 3">DSM 45511</strain>
    </source>
</reference>
<dbReference type="EMBL" id="VFPH01000001">
    <property type="protein sequence ID" value="TQM45429.1"/>
    <property type="molecule type" value="Genomic_DNA"/>
</dbReference>
<dbReference type="PANTHER" id="PTHR36221:SF1">
    <property type="entry name" value="DUF742 DOMAIN-CONTAINING PROTEIN"/>
    <property type="match status" value="1"/>
</dbReference>
<evidence type="ECO:0000313" key="3">
    <source>
        <dbReference type="Proteomes" id="UP000319818"/>
    </source>
</evidence>
<accession>A0A543GH82</accession>